<dbReference type="InterPro" id="IPR019811">
    <property type="entry name" value="HDH_CS"/>
</dbReference>
<comment type="pathway">
    <text evidence="2 14">Amino-acid biosynthesis; L-methionine biosynthesis via de novo pathway; L-homoserine from L-aspartate: step 3/3.</text>
</comment>
<dbReference type="GO" id="GO:0009088">
    <property type="term" value="P:threonine biosynthetic process"/>
    <property type="evidence" value="ECO:0007669"/>
    <property type="project" value="UniProtKB-UniPathway"/>
</dbReference>
<dbReference type="InterPro" id="IPR001342">
    <property type="entry name" value="HDH_cat"/>
</dbReference>
<dbReference type="AlphaFoldDB" id="A0A347WMT9"/>
<dbReference type="EC" id="1.1.1.3" evidence="4 14"/>
<gene>
    <name evidence="18" type="ORF">CL176_10550</name>
</gene>
<evidence type="ECO:0000256" key="7">
    <source>
        <dbReference type="ARBA" id="ARBA00022697"/>
    </source>
</evidence>
<dbReference type="Gene3D" id="3.40.50.720">
    <property type="entry name" value="NAD(P)-binding Rossmann-like Domain"/>
    <property type="match status" value="1"/>
</dbReference>
<evidence type="ECO:0000256" key="13">
    <source>
        <dbReference type="PIRSR" id="PIRSR000098-2"/>
    </source>
</evidence>
<dbReference type="UniPathway" id="UPA00051">
    <property type="reaction ID" value="UER00465"/>
</dbReference>
<name>A0A347WMT9_9LACT</name>
<dbReference type="FunFam" id="3.30.360.10:FF:000005">
    <property type="entry name" value="Homoserine dehydrogenase"/>
    <property type="match status" value="1"/>
</dbReference>
<evidence type="ECO:0000256" key="6">
    <source>
        <dbReference type="ARBA" id="ARBA00022605"/>
    </source>
</evidence>
<evidence type="ECO:0000256" key="4">
    <source>
        <dbReference type="ARBA" id="ARBA00013213"/>
    </source>
</evidence>
<dbReference type="Pfam" id="PF03447">
    <property type="entry name" value="NAD_binding_3"/>
    <property type="match status" value="1"/>
</dbReference>
<sequence>MKIALLGMGTVGSGVARILLEQADLLAERVGEPMTLTHIMARSINNPYDLDLSSVTMVESIDEIVASDVDLVIELIGGVDHTFAFHKQLIQAGKHIVTANKDMLAQHIDELAAMANQKQVQIGYEATSGGGIPIIQPLEHALNAQHVERVMGILNGTTNFILTKMTEEGAAYGDVLKEAQELGYAEADPTNDVEGFDAQRKISLLSRLAYRRQINVHDIPVKGISQVDVEDLSIAAEKGLVMKLIGQSQFDGEMLHISVEPMFLPANHQLAHVRLAKNAIYVEGEAVGETMFYGPGAGSMETASAVVSDAMNIARFGFIGNVAPEQAVAVSAKETAQDYYIRLKTPNSQALHHLKEAGYTYESIHAEKGAFLLSNVTAEQLASIDESLGLSAAYPIVA</sequence>
<reference evidence="18" key="1">
    <citation type="submission" date="2017-09" db="EMBL/GenBank/DDBJ databases">
        <title>Complete genome sequence of Oxytococcus suis strain ZY16052.</title>
        <authorList>
            <person name="Li F."/>
        </authorList>
    </citation>
    <scope>NUCLEOTIDE SEQUENCE [LARGE SCALE GENOMIC DNA]</scope>
    <source>
        <strain evidence="18">ZY16052</strain>
    </source>
</reference>
<evidence type="ECO:0000256" key="10">
    <source>
        <dbReference type="ARBA" id="ARBA00023167"/>
    </source>
</evidence>
<dbReference type="OrthoDB" id="9808167at2"/>
<evidence type="ECO:0000256" key="2">
    <source>
        <dbReference type="ARBA" id="ARBA00005062"/>
    </source>
</evidence>
<organism evidence="18 19">
    <name type="scientific">Suicoccus acidiformans</name>
    <dbReference type="NCBI Taxonomy" id="2036206"/>
    <lineage>
        <taxon>Bacteria</taxon>
        <taxon>Bacillati</taxon>
        <taxon>Bacillota</taxon>
        <taxon>Bacilli</taxon>
        <taxon>Lactobacillales</taxon>
        <taxon>Aerococcaceae</taxon>
        <taxon>Suicoccus</taxon>
    </lineage>
</organism>
<feature type="binding site" evidence="13">
    <location>
        <position position="101"/>
    </location>
    <ligand>
        <name>NADPH</name>
        <dbReference type="ChEBI" id="CHEBI:57783"/>
    </ligand>
</feature>
<dbReference type="InterPro" id="IPR036291">
    <property type="entry name" value="NAD(P)-bd_dom_sf"/>
</dbReference>
<feature type="active site" description="Proton donor" evidence="12">
    <location>
        <position position="201"/>
    </location>
</feature>
<dbReference type="Gene3D" id="3.30.70.260">
    <property type="match status" value="1"/>
</dbReference>
<evidence type="ECO:0000256" key="3">
    <source>
        <dbReference type="ARBA" id="ARBA00006753"/>
    </source>
</evidence>
<dbReference type="GO" id="GO:0050661">
    <property type="term" value="F:NADP binding"/>
    <property type="evidence" value="ECO:0007669"/>
    <property type="project" value="InterPro"/>
</dbReference>
<dbReference type="UniPathway" id="UPA00050">
    <property type="reaction ID" value="UER00063"/>
</dbReference>
<evidence type="ECO:0000256" key="12">
    <source>
        <dbReference type="PIRSR" id="PIRSR000098-1"/>
    </source>
</evidence>
<evidence type="ECO:0000256" key="11">
    <source>
        <dbReference type="ARBA" id="ARBA00048841"/>
    </source>
</evidence>
<evidence type="ECO:0000256" key="8">
    <source>
        <dbReference type="ARBA" id="ARBA00023002"/>
    </source>
</evidence>
<feature type="binding site" evidence="13">
    <location>
        <position position="186"/>
    </location>
    <ligand>
        <name>L-homoserine</name>
        <dbReference type="ChEBI" id="CHEBI:57476"/>
    </ligand>
</feature>
<evidence type="ECO:0000259" key="17">
    <source>
        <dbReference type="Pfam" id="PF03447"/>
    </source>
</evidence>
<evidence type="ECO:0000256" key="5">
    <source>
        <dbReference type="ARBA" id="ARBA00013376"/>
    </source>
</evidence>
<dbReference type="Proteomes" id="UP000263232">
    <property type="component" value="Chromosome"/>
</dbReference>
<dbReference type="KEGG" id="abae:CL176_10550"/>
<keyword evidence="19" id="KW-1185">Reference proteome</keyword>
<keyword evidence="8 14" id="KW-0560">Oxidoreductase</keyword>
<evidence type="ECO:0000259" key="16">
    <source>
        <dbReference type="Pfam" id="PF00742"/>
    </source>
</evidence>
<dbReference type="RefSeq" id="WP_118991255.1">
    <property type="nucleotide sequence ID" value="NZ_CP023434.1"/>
</dbReference>
<feature type="binding site" evidence="13">
    <location>
        <begin position="6"/>
        <end position="13"/>
    </location>
    <ligand>
        <name>NADP(+)</name>
        <dbReference type="ChEBI" id="CHEBI:58349"/>
    </ligand>
</feature>
<keyword evidence="10 14" id="KW-0486">Methionine biosynthesis</keyword>
<accession>A0A347WMT9</accession>
<feature type="domain" description="Aspartate/homoserine dehydrogenase NAD-binding" evidence="17">
    <location>
        <begin position="7"/>
        <end position="125"/>
    </location>
</feature>
<evidence type="ECO:0000313" key="19">
    <source>
        <dbReference type="Proteomes" id="UP000263232"/>
    </source>
</evidence>
<keyword evidence="13 14" id="KW-0521">NADP</keyword>
<keyword evidence="6 14" id="KW-0028">Amino-acid biosynthesis</keyword>
<dbReference type="PIRSF" id="PIRSF000098">
    <property type="entry name" value="Homoser_dehydrog"/>
    <property type="match status" value="1"/>
</dbReference>
<protein>
    <recommendedName>
        <fullName evidence="5 14">Homoserine dehydrogenase</fullName>
        <ecNumber evidence="4 14">1.1.1.3</ecNumber>
    </recommendedName>
</protein>
<keyword evidence="9" id="KW-0915">Sodium</keyword>
<keyword evidence="7 14" id="KW-0791">Threonine biosynthesis</keyword>
<comment type="catalytic activity">
    <reaction evidence="11">
        <text>L-homoserine + NADP(+) = L-aspartate 4-semialdehyde + NADPH + H(+)</text>
        <dbReference type="Rhea" id="RHEA:15761"/>
        <dbReference type="ChEBI" id="CHEBI:15378"/>
        <dbReference type="ChEBI" id="CHEBI:57476"/>
        <dbReference type="ChEBI" id="CHEBI:57783"/>
        <dbReference type="ChEBI" id="CHEBI:58349"/>
        <dbReference type="ChEBI" id="CHEBI:537519"/>
        <dbReference type="EC" id="1.1.1.3"/>
    </reaction>
    <physiologicalReaction direction="right-to-left" evidence="11">
        <dbReference type="Rhea" id="RHEA:15763"/>
    </physiologicalReaction>
</comment>
<dbReference type="Pfam" id="PF00742">
    <property type="entry name" value="Homoserine_dh"/>
    <property type="match status" value="1"/>
</dbReference>
<dbReference type="PANTHER" id="PTHR43331:SF1">
    <property type="entry name" value="HOMOSERINE DEHYDROGENASE"/>
    <property type="match status" value="1"/>
</dbReference>
<dbReference type="PROSITE" id="PS01042">
    <property type="entry name" value="HOMOSER_DHGENASE"/>
    <property type="match status" value="1"/>
</dbReference>
<evidence type="ECO:0000256" key="9">
    <source>
        <dbReference type="ARBA" id="ARBA00023053"/>
    </source>
</evidence>
<evidence type="ECO:0000256" key="1">
    <source>
        <dbReference type="ARBA" id="ARBA00005056"/>
    </source>
</evidence>
<evidence type="ECO:0000256" key="14">
    <source>
        <dbReference type="RuleBase" id="RU000579"/>
    </source>
</evidence>
<dbReference type="EMBL" id="CP023434">
    <property type="protein sequence ID" value="AXY26396.1"/>
    <property type="molecule type" value="Genomic_DNA"/>
</dbReference>
<dbReference type="InterPro" id="IPR016204">
    <property type="entry name" value="HDH"/>
</dbReference>
<comment type="similarity">
    <text evidence="3 15">Belongs to the homoserine dehydrogenase family.</text>
</comment>
<dbReference type="InterPro" id="IPR005106">
    <property type="entry name" value="Asp/hSer_DH_NAD-bd"/>
</dbReference>
<feature type="domain" description="Homoserine dehydrogenase catalytic" evidence="16">
    <location>
        <begin position="133"/>
        <end position="310"/>
    </location>
</feature>
<dbReference type="GO" id="GO:0009086">
    <property type="term" value="P:methionine biosynthetic process"/>
    <property type="evidence" value="ECO:0007669"/>
    <property type="project" value="UniProtKB-KW"/>
</dbReference>
<dbReference type="SUPFAM" id="SSF51735">
    <property type="entry name" value="NAD(P)-binding Rossmann-fold domains"/>
    <property type="match status" value="1"/>
</dbReference>
<dbReference type="NCBIfam" id="NF004976">
    <property type="entry name" value="PRK06349.1"/>
    <property type="match status" value="1"/>
</dbReference>
<dbReference type="GO" id="GO:0004412">
    <property type="term" value="F:homoserine dehydrogenase activity"/>
    <property type="evidence" value="ECO:0007669"/>
    <property type="project" value="UniProtKB-EC"/>
</dbReference>
<dbReference type="SUPFAM" id="SSF55347">
    <property type="entry name" value="Glyceraldehyde-3-phosphate dehydrogenase-like, C-terminal domain"/>
    <property type="match status" value="1"/>
</dbReference>
<evidence type="ECO:0000256" key="15">
    <source>
        <dbReference type="RuleBase" id="RU004171"/>
    </source>
</evidence>
<evidence type="ECO:0000313" key="18">
    <source>
        <dbReference type="EMBL" id="AXY26396.1"/>
    </source>
</evidence>
<dbReference type="Gene3D" id="3.30.360.10">
    <property type="entry name" value="Dihydrodipicolinate Reductase, domain 2"/>
    <property type="match status" value="1"/>
</dbReference>
<dbReference type="PANTHER" id="PTHR43331">
    <property type="entry name" value="HOMOSERINE DEHYDROGENASE"/>
    <property type="match status" value="1"/>
</dbReference>
<comment type="pathway">
    <text evidence="1 14">Amino-acid biosynthesis; L-threonine biosynthesis; L-threonine from L-aspartate: step 3/5.</text>
</comment>
<proteinExistence type="inferred from homology"/>